<feature type="domain" description="Glycosyl hydrolase family 95 catalytic" evidence="3">
    <location>
        <begin position="275"/>
        <end position="691"/>
    </location>
</feature>
<dbReference type="Gene3D" id="1.50.10.10">
    <property type="match status" value="1"/>
</dbReference>
<dbReference type="EMBL" id="SJKB01000026">
    <property type="protein sequence ID" value="TCC49556.1"/>
    <property type="molecule type" value="Genomic_DNA"/>
</dbReference>
<evidence type="ECO:0000313" key="4">
    <source>
        <dbReference type="EMBL" id="TCC49556.1"/>
    </source>
</evidence>
<reference evidence="4 5" key="1">
    <citation type="submission" date="2019-02" db="EMBL/GenBank/DDBJ databases">
        <title>Kribbella capetownensis sp. nov. and Kribbella speibonae sp. nov., isolated from soil.</title>
        <authorList>
            <person name="Curtis S.M."/>
            <person name="Norton I."/>
            <person name="Everest G.J."/>
            <person name="Meyers P.R."/>
        </authorList>
    </citation>
    <scope>NUCLEOTIDE SEQUENCE [LARGE SCALE GENOMIC DNA]</scope>
    <source>
        <strain evidence="4 5">NRRL B-24813</strain>
    </source>
</reference>
<dbReference type="PIRSF" id="PIRSF007663">
    <property type="entry name" value="UCP007663"/>
    <property type="match status" value="1"/>
</dbReference>
<accession>A0A4R0JWC6</accession>
<dbReference type="Pfam" id="PF22124">
    <property type="entry name" value="Glyco_hydro_95_cat"/>
    <property type="match status" value="1"/>
</dbReference>
<evidence type="ECO:0000313" key="5">
    <source>
        <dbReference type="Proteomes" id="UP000291144"/>
    </source>
</evidence>
<dbReference type="GO" id="GO:0005975">
    <property type="term" value="P:carbohydrate metabolic process"/>
    <property type="evidence" value="ECO:0007669"/>
    <property type="project" value="InterPro"/>
</dbReference>
<sequence length="771" mass="83050">MLTASPTTEPHRAVVPVGTLWYDRPAERWFEALPIGNGRLGGMVYGGAPAERIDLSESTVWSGGPSPSSADLSPGAREQVPKVRKLLFAGEYAKAQQLAADHLLGTRASFGTNLPLPHLSLSFGHGPVTNYRRALDLETGLTSVTYEVDEVRFTREVFASHPHGVIAVHLTADRPRALSFTTELAGSVFPGRVGPGVAFSGRAVESLHSDGTAGSLVEIRGHVEAHGGTTTVAEGRCEVAGADSVVLCVAVGTDWDGADPVRQVEELLAAAVGAGYDEIRAAHVDDHSRLMRRVSLDLHDGQDDVPTDRRRERLAAGEQDEGLLALYFQYGRYLTVAGSRADSPLPLALQGLWNDGLASGASWSNDFHLDVNTQQNYWAAEPTNLAECHTPLFRFLERLADSGRSTATGMYDAPGWVAHTVTNAWGYSAPGTAMGWGLNVTGGTWLATHLWEHYEYGGDTTFLREVAYPVLREAALFLLAYLSEDPATGLLVSGPSESPENWFVAPDGSRCSVAMGNTVDRVFTEAILTDCGAAAEVLGLDTELRVEIEAALARLSPYRIGRHGQLQEWLHDFEEADPAHRHTSHLCALYPERQITPRSTPDLAGAAEITIERRQSADGWEQTEWVEANFALFYARLLQGDKALVHLTNLVTDASEANLLSYSVGGVAGAAQNIYSFDGNAGGSAAVAELLVQSDLTELVLLPALPTTWPNGSVHGLRARNGLTVDITWANGRLDHATIHPSQTAPHRIRYGDDTLDIVLTSQEPLTITTS</sequence>
<dbReference type="RefSeq" id="WP_131366342.1">
    <property type="nucleotide sequence ID" value="NZ_SJKB01000026.1"/>
</dbReference>
<dbReference type="Proteomes" id="UP000291144">
    <property type="component" value="Unassembled WGS sequence"/>
</dbReference>
<evidence type="ECO:0000259" key="1">
    <source>
        <dbReference type="Pfam" id="PF14498"/>
    </source>
</evidence>
<organism evidence="4 5">
    <name type="scientific">Kribbella pittospori</name>
    <dbReference type="NCBI Taxonomy" id="722689"/>
    <lineage>
        <taxon>Bacteria</taxon>
        <taxon>Bacillati</taxon>
        <taxon>Actinomycetota</taxon>
        <taxon>Actinomycetes</taxon>
        <taxon>Propionibacteriales</taxon>
        <taxon>Kribbellaceae</taxon>
        <taxon>Kribbella</taxon>
    </lineage>
</organism>
<dbReference type="PANTHER" id="PTHR31084:SF0">
    <property type="entry name" value="ALPHA-L-FUCOSIDASE 2"/>
    <property type="match status" value="1"/>
</dbReference>
<keyword evidence="5" id="KW-1185">Reference proteome</keyword>
<feature type="domain" description="Glycosyl hydrolase family 95 N-terminal" evidence="1">
    <location>
        <begin position="20"/>
        <end position="257"/>
    </location>
</feature>
<evidence type="ECO:0000259" key="3">
    <source>
        <dbReference type="Pfam" id="PF22124"/>
    </source>
</evidence>
<feature type="domain" description="Alpha fucosidase A-like C-terminal" evidence="2">
    <location>
        <begin position="693"/>
        <end position="755"/>
    </location>
</feature>
<dbReference type="AlphaFoldDB" id="A0A4R0JWC6"/>
<dbReference type="InterPro" id="IPR012341">
    <property type="entry name" value="6hp_glycosidase-like_sf"/>
</dbReference>
<dbReference type="InterPro" id="IPR027414">
    <property type="entry name" value="GH95_N_dom"/>
</dbReference>
<dbReference type="Pfam" id="PF14498">
    <property type="entry name" value="Glyco_hyd_65N_2"/>
    <property type="match status" value="1"/>
</dbReference>
<dbReference type="PANTHER" id="PTHR31084">
    <property type="entry name" value="ALPHA-L-FUCOSIDASE 2"/>
    <property type="match status" value="1"/>
</dbReference>
<gene>
    <name evidence="4" type="ORF">E0H73_42170</name>
</gene>
<dbReference type="InterPro" id="IPR049053">
    <property type="entry name" value="AFCA-like_C"/>
</dbReference>
<name>A0A4R0JWC6_9ACTN</name>
<comment type="caution">
    <text evidence="4">The sequence shown here is derived from an EMBL/GenBank/DDBJ whole genome shotgun (WGS) entry which is preliminary data.</text>
</comment>
<dbReference type="InterPro" id="IPR008928">
    <property type="entry name" value="6-hairpin_glycosidase_sf"/>
</dbReference>
<dbReference type="Pfam" id="PF21307">
    <property type="entry name" value="Glyco_hydro_95_C"/>
    <property type="match status" value="1"/>
</dbReference>
<dbReference type="SUPFAM" id="SSF48208">
    <property type="entry name" value="Six-hairpin glycosidases"/>
    <property type="match status" value="1"/>
</dbReference>
<proteinExistence type="predicted"/>
<protein>
    <submittedName>
        <fullName evidence="4">Glycoside hydrolase family 95 protein</fullName>
    </submittedName>
</protein>
<evidence type="ECO:0000259" key="2">
    <source>
        <dbReference type="Pfam" id="PF21307"/>
    </source>
</evidence>
<dbReference type="Gene3D" id="2.60.40.1180">
    <property type="entry name" value="Golgi alpha-mannosidase II"/>
    <property type="match status" value="1"/>
</dbReference>
<dbReference type="GO" id="GO:0004560">
    <property type="term" value="F:alpha-L-fucosidase activity"/>
    <property type="evidence" value="ECO:0007669"/>
    <property type="project" value="InterPro"/>
</dbReference>
<keyword evidence="4" id="KW-0378">Hydrolase</keyword>
<dbReference type="OrthoDB" id="9802600at2"/>
<dbReference type="InterPro" id="IPR013780">
    <property type="entry name" value="Glyco_hydro_b"/>
</dbReference>
<dbReference type="Gene3D" id="2.70.98.50">
    <property type="entry name" value="putative glycoside hydrolase family protein from bacillus halodurans"/>
    <property type="match status" value="1"/>
</dbReference>
<dbReference type="InterPro" id="IPR054363">
    <property type="entry name" value="GH95_cat"/>
</dbReference>
<dbReference type="InterPro" id="IPR016518">
    <property type="entry name" value="Alpha-L-fucosidase"/>
</dbReference>